<dbReference type="Pfam" id="PF02237">
    <property type="entry name" value="BPL_C"/>
    <property type="match status" value="1"/>
</dbReference>
<dbReference type="AlphaFoldDB" id="A0A4R6VA30"/>
<evidence type="ECO:0000313" key="8">
    <source>
        <dbReference type="EMBL" id="TDQ56533.1"/>
    </source>
</evidence>
<reference evidence="8 9" key="1">
    <citation type="submission" date="2019-03" db="EMBL/GenBank/DDBJ databases">
        <title>Genomic Encyclopedia of Type Strains, Phase IV (KMG-IV): sequencing the most valuable type-strain genomes for metagenomic binning, comparative biology and taxonomic classification.</title>
        <authorList>
            <person name="Goeker M."/>
        </authorList>
    </citation>
    <scope>NUCLEOTIDE SEQUENCE [LARGE SCALE GENOMIC DNA]</scope>
    <source>
        <strain evidence="8 9">DSM 28403</strain>
    </source>
</reference>
<organism evidence="8 9">
    <name type="scientific">Mesocricetibacter intestinalis</name>
    <dbReference type="NCBI Taxonomy" id="1521930"/>
    <lineage>
        <taxon>Bacteria</taxon>
        <taxon>Pseudomonadati</taxon>
        <taxon>Pseudomonadota</taxon>
        <taxon>Gammaproteobacteria</taxon>
        <taxon>Pasteurellales</taxon>
        <taxon>Pasteurellaceae</taxon>
        <taxon>Mesocricetibacter</taxon>
    </lineage>
</organism>
<dbReference type="Pfam" id="PF03099">
    <property type="entry name" value="BPL_LplA_LipB"/>
    <property type="match status" value="1"/>
</dbReference>
<dbReference type="CDD" id="cd16442">
    <property type="entry name" value="BPL"/>
    <property type="match status" value="1"/>
</dbReference>
<comment type="caution">
    <text evidence="8">The sequence shown here is derived from an EMBL/GenBank/DDBJ whole genome shotgun (WGS) entry which is preliminary data.</text>
</comment>
<dbReference type="SUPFAM" id="SSF55681">
    <property type="entry name" value="Class II aaRS and biotin synthetases"/>
    <property type="match status" value="1"/>
</dbReference>
<evidence type="ECO:0000256" key="1">
    <source>
        <dbReference type="ARBA" id="ARBA00022598"/>
    </source>
</evidence>
<comment type="catalytic activity">
    <reaction evidence="6">
        <text>biotin + L-lysyl-[protein] + ATP = N(6)-biotinyl-L-lysyl-[protein] + AMP + diphosphate + H(+)</text>
        <dbReference type="Rhea" id="RHEA:11756"/>
        <dbReference type="Rhea" id="RHEA-COMP:9752"/>
        <dbReference type="Rhea" id="RHEA-COMP:10505"/>
        <dbReference type="ChEBI" id="CHEBI:15378"/>
        <dbReference type="ChEBI" id="CHEBI:29969"/>
        <dbReference type="ChEBI" id="CHEBI:30616"/>
        <dbReference type="ChEBI" id="CHEBI:33019"/>
        <dbReference type="ChEBI" id="CHEBI:57586"/>
        <dbReference type="ChEBI" id="CHEBI:83144"/>
        <dbReference type="ChEBI" id="CHEBI:456215"/>
        <dbReference type="EC" id="6.3.4.15"/>
    </reaction>
</comment>
<dbReference type="Gene3D" id="2.30.30.100">
    <property type="match status" value="1"/>
</dbReference>
<evidence type="ECO:0000256" key="6">
    <source>
        <dbReference type="ARBA" id="ARBA00047846"/>
    </source>
</evidence>
<feature type="domain" description="BPL/LPL catalytic" evidence="7">
    <location>
        <begin position="59"/>
        <end position="244"/>
    </location>
</feature>
<keyword evidence="3" id="KW-0067">ATP-binding</keyword>
<keyword evidence="1 8" id="KW-0436">Ligase</keyword>
<evidence type="ECO:0000256" key="5">
    <source>
        <dbReference type="ARBA" id="ARBA00024227"/>
    </source>
</evidence>
<dbReference type="PANTHER" id="PTHR12835:SF5">
    <property type="entry name" value="BIOTIN--PROTEIN LIGASE"/>
    <property type="match status" value="1"/>
</dbReference>
<dbReference type="SUPFAM" id="SSF50037">
    <property type="entry name" value="C-terminal domain of transcriptional repressors"/>
    <property type="match status" value="1"/>
</dbReference>
<dbReference type="InterPro" id="IPR045864">
    <property type="entry name" value="aa-tRNA-synth_II/BPL/LPL"/>
</dbReference>
<dbReference type="InterPro" id="IPR008988">
    <property type="entry name" value="Transcriptional_repressor_C"/>
</dbReference>
<accession>A0A4R6VA30</accession>
<evidence type="ECO:0000313" key="9">
    <source>
        <dbReference type="Proteomes" id="UP000295657"/>
    </source>
</evidence>
<sequence length="311" mass="35253">MSDLLTILAEGGRFGWAQLSRLSGKRVAQLRQEMDGLRQQGLCFDDNESGLELIMPLAPLDGALLRRALSPYSVEIKRVIDSTNQYIMDNAEHLHKGALCLAEYQTAGRGRRGRRWLSPFAGQAIFSFYWHFNEARKASGLTLIIGMAIAEVLREMGAQGVALKWPNDLLLDGRKLGGILAEVMHLRNGCLNLVVGVGINLSLFATDEIDQPWAELCEVLPNLDRNQLIIRIIQRIYHYLESFEQTGINTELQEKWKKLNAFYRREVRVITEQKVIWGVDRGIDEEGHLLLQNRNNELLRFNGGEVSLRGN</sequence>
<evidence type="ECO:0000256" key="3">
    <source>
        <dbReference type="ARBA" id="ARBA00022840"/>
    </source>
</evidence>
<dbReference type="InterPro" id="IPR003142">
    <property type="entry name" value="BPL_C"/>
</dbReference>
<dbReference type="EC" id="6.3.4.15" evidence="5"/>
<protein>
    <recommendedName>
        <fullName evidence="5">biotin--[biotin carboxyl-carrier protein] ligase</fullName>
        <ecNumber evidence="5">6.3.4.15</ecNumber>
    </recommendedName>
</protein>
<keyword evidence="9" id="KW-1185">Reference proteome</keyword>
<dbReference type="NCBIfam" id="TIGR00121">
    <property type="entry name" value="birA_ligase"/>
    <property type="match status" value="1"/>
</dbReference>
<evidence type="ECO:0000256" key="4">
    <source>
        <dbReference type="ARBA" id="ARBA00023267"/>
    </source>
</evidence>
<dbReference type="NCBIfam" id="NF008847">
    <property type="entry name" value="PRK11886.1-2"/>
    <property type="match status" value="1"/>
</dbReference>
<dbReference type="Gene3D" id="3.30.930.10">
    <property type="entry name" value="Bira Bifunctional Protein, Domain 2"/>
    <property type="match status" value="1"/>
</dbReference>
<dbReference type="PROSITE" id="PS51733">
    <property type="entry name" value="BPL_LPL_CATALYTIC"/>
    <property type="match status" value="1"/>
</dbReference>
<dbReference type="PANTHER" id="PTHR12835">
    <property type="entry name" value="BIOTIN PROTEIN LIGASE"/>
    <property type="match status" value="1"/>
</dbReference>
<dbReference type="OrthoDB" id="9807064at2"/>
<proteinExistence type="predicted"/>
<dbReference type="Proteomes" id="UP000295657">
    <property type="component" value="Unassembled WGS sequence"/>
</dbReference>
<dbReference type="InterPro" id="IPR004143">
    <property type="entry name" value="BPL_LPL_catalytic"/>
</dbReference>
<dbReference type="RefSeq" id="WP_133545847.1">
    <property type="nucleotide sequence ID" value="NZ_SNYQ01000010.1"/>
</dbReference>
<dbReference type="GO" id="GO:0005737">
    <property type="term" value="C:cytoplasm"/>
    <property type="evidence" value="ECO:0007669"/>
    <property type="project" value="TreeGrafter"/>
</dbReference>
<keyword evidence="2" id="KW-0547">Nucleotide-binding</keyword>
<evidence type="ECO:0000259" key="7">
    <source>
        <dbReference type="PROSITE" id="PS51733"/>
    </source>
</evidence>
<name>A0A4R6VA30_9PAST</name>
<keyword evidence="4" id="KW-0092">Biotin</keyword>
<gene>
    <name evidence="8" type="ORF">EDC45_1938</name>
</gene>
<dbReference type="InterPro" id="IPR004408">
    <property type="entry name" value="Biotin_CoA_COase_ligase"/>
</dbReference>
<evidence type="ECO:0000256" key="2">
    <source>
        <dbReference type="ARBA" id="ARBA00022741"/>
    </source>
</evidence>
<dbReference type="EMBL" id="SNYQ01000010">
    <property type="protein sequence ID" value="TDQ56533.1"/>
    <property type="molecule type" value="Genomic_DNA"/>
</dbReference>
<dbReference type="GO" id="GO:0005524">
    <property type="term" value="F:ATP binding"/>
    <property type="evidence" value="ECO:0007669"/>
    <property type="project" value="UniProtKB-KW"/>
</dbReference>
<dbReference type="GO" id="GO:0004077">
    <property type="term" value="F:biotin--[biotin carboxyl-carrier protein] ligase activity"/>
    <property type="evidence" value="ECO:0007669"/>
    <property type="project" value="UniProtKB-EC"/>
</dbReference>